<dbReference type="HOGENOM" id="CLU_2385279_0_0_12"/>
<dbReference type="KEGG" id="tpx:Turpa_3407"/>
<sequence>MEAERHFFLNNAKSIHQSAATENEKINGLIIEARITRNASLAREARGRAVISKYGEAEYFASVVLAKYLQIPEEKLALGKTFGDVEGTLYYRII</sequence>
<dbReference type="STRING" id="869212.Turpa_3407"/>
<keyword evidence="2" id="KW-1185">Reference proteome</keyword>
<gene>
    <name evidence="1" type="ordered locus">Turpa_3407</name>
</gene>
<dbReference type="Proteomes" id="UP000006048">
    <property type="component" value="Chromosome"/>
</dbReference>
<reference evidence="1 2" key="1">
    <citation type="submission" date="2012-06" db="EMBL/GenBank/DDBJ databases">
        <title>The complete chromosome of genome of Turneriella parva DSM 21527.</title>
        <authorList>
            <consortium name="US DOE Joint Genome Institute (JGI-PGF)"/>
            <person name="Lucas S."/>
            <person name="Han J."/>
            <person name="Lapidus A."/>
            <person name="Bruce D."/>
            <person name="Goodwin L."/>
            <person name="Pitluck S."/>
            <person name="Peters L."/>
            <person name="Kyrpides N."/>
            <person name="Mavromatis K."/>
            <person name="Ivanova N."/>
            <person name="Mikhailova N."/>
            <person name="Chertkov O."/>
            <person name="Detter J.C."/>
            <person name="Tapia R."/>
            <person name="Han C."/>
            <person name="Land M."/>
            <person name="Hauser L."/>
            <person name="Markowitz V."/>
            <person name="Cheng J.-F."/>
            <person name="Hugenholtz P."/>
            <person name="Woyke T."/>
            <person name="Wu D."/>
            <person name="Gronow S."/>
            <person name="Wellnitz S."/>
            <person name="Brambilla E."/>
            <person name="Klenk H.-P."/>
            <person name="Eisen J.A."/>
        </authorList>
    </citation>
    <scope>NUCLEOTIDE SEQUENCE [LARGE SCALE GENOMIC DNA]</scope>
    <source>
        <strain evidence="2">ATCC BAA-1111 / DSM 21527 / NCTC 11395 / H</strain>
    </source>
</reference>
<name>I4B9T7_TURPD</name>
<accession>I4B9T7</accession>
<evidence type="ECO:0000313" key="1">
    <source>
        <dbReference type="EMBL" id="AFM14044.1"/>
    </source>
</evidence>
<dbReference type="AlphaFoldDB" id="I4B9T7"/>
<proteinExistence type="predicted"/>
<dbReference type="EMBL" id="CP002959">
    <property type="protein sequence ID" value="AFM14044.1"/>
    <property type="molecule type" value="Genomic_DNA"/>
</dbReference>
<organism evidence="1 2">
    <name type="scientific">Turneriella parva (strain ATCC BAA-1111 / DSM 21527 / NCTC 11395 / H)</name>
    <name type="common">Leptospira parva</name>
    <dbReference type="NCBI Taxonomy" id="869212"/>
    <lineage>
        <taxon>Bacteria</taxon>
        <taxon>Pseudomonadati</taxon>
        <taxon>Spirochaetota</taxon>
        <taxon>Spirochaetia</taxon>
        <taxon>Leptospirales</taxon>
        <taxon>Leptospiraceae</taxon>
        <taxon>Turneriella</taxon>
    </lineage>
</organism>
<evidence type="ECO:0000313" key="2">
    <source>
        <dbReference type="Proteomes" id="UP000006048"/>
    </source>
</evidence>
<protein>
    <submittedName>
        <fullName evidence="1">Uncharacterized protein</fullName>
    </submittedName>
</protein>